<sequence length="292" mass="32948">MSEQVVFSQLSRKFIDENDATPAEAQQVVYYSLAIGHHLGVIDCLEAALTCPWDEYLAWIATLEAGSDARRKMEGVPKYGEIVIDFNHVQMLARAFDGVTLLLEPKKDNEWRISGKDRAGNSWVVPVGRLINLAGNAQFYRADLDRNGIQDLVIWLGNPGLGLAPSAQYIIFTFLKNGRPCVFEPWGFYTATDTGVDDLLDLQGNGRTQLLDMQFDSGYWITNLYQVKDARWQRVHGWFGRLSYPALTRFNHYPGRKLIIKPIAGRNPQTDDLSLTQRCLIRGNVLPGVNQD</sequence>
<dbReference type="InterPro" id="IPR010005">
    <property type="entry name" value="Formate_DH_maturation_HycH"/>
</dbReference>
<name>A0A6C8GZM4_SALET</name>
<reference evidence="1 2" key="1">
    <citation type="journal article" date="2011" name="BMC Genomics">
        <title>Genome sequencing reveals diversification of virulence factor content and possible host adaptation in distinct subpopulations of Salmonella enterica.</title>
        <authorList>
            <person name="den Bakker H.C."/>
            <person name="Moreno Switt A.I."/>
            <person name="Govoni G."/>
            <person name="Cummings C.A."/>
            <person name="Ranieri M.L."/>
            <person name="Degoricija L."/>
            <person name="Hoelzer K."/>
            <person name="Rodriguez-Rivera L.D."/>
            <person name="Brown S."/>
            <person name="Bolchacova E."/>
            <person name="Furtado M.R."/>
            <person name="Wiedmann M."/>
        </authorList>
    </citation>
    <scope>NUCLEOTIDE SEQUENCE [LARGE SCALE GENOMIC DNA]</scope>
    <source>
        <strain evidence="1 2">R8-3404</strain>
    </source>
</reference>
<dbReference type="AlphaFoldDB" id="A0A6C8GZM4"/>
<dbReference type="Pfam" id="PF07450">
    <property type="entry name" value="HycH"/>
    <property type="match status" value="1"/>
</dbReference>
<evidence type="ECO:0000313" key="2">
    <source>
        <dbReference type="Proteomes" id="UP000003915"/>
    </source>
</evidence>
<organism evidence="1 2">
    <name type="scientific">Salmonella enterica subsp. enterica serovar Uganda str. R8-3404</name>
    <dbReference type="NCBI Taxonomy" id="913083"/>
    <lineage>
        <taxon>Bacteria</taxon>
        <taxon>Pseudomonadati</taxon>
        <taxon>Pseudomonadota</taxon>
        <taxon>Gammaproteobacteria</taxon>
        <taxon>Enterobacterales</taxon>
        <taxon>Enterobacteriaceae</taxon>
        <taxon>Salmonella</taxon>
    </lineage>
</organism>
<gene>
    <name evidence="1" type="ORF">LTSEUGA_3984</name>
</gene>
<dbReference type="Proteomes" id="UP000003915">
    <property type="component" value="Unassembled WGS sequence"/>
</dbReference>
<comment type="caution">
    <text evidence="1">The sequence shown here is derived from an EMBL/GenBank/DDBJ whole genome shotgun (WGS) entry which is preliminary data.</text>
</comment>
<protein>
    <submittedName>
        <fullName evidence="1">Periplasmic or exported protein</fullName>
    </submittedName>
</protein>
<dbReference type="NCBIfam" id="NF011664">
    <property type="entry name" value="PRK15084.1"/>
    <property type="match status" value="1"/>
</dbReference>
<evidence type="ECO:0000313" key="1">
    <source>
        <dbReference type="EMBL" id="EHC88694.1"/>
    </source>
</evidence>
<dbReference type="EMBL" id="AFCV01001022">
    <property type="protein sequence ID" value="EHC88694.1"/>
    <property type="molecule type" value="Genomic_DNA"/>
</dbReference>
<accession>A0A6C8GZM4</accession>
<proteinExistence type="predicted"/>